<reference evidence="2" key="1">
    <citation type="submission" date="2018-11" db="EMBL/GenBank/DDBJ databases">
        <authorList>
            <consortium name="Pathogen Informatics"/>
        </authorList>
    </citation>
    <scope>NUCLEOTIDE SEQUENCE</scope>
</reference>
<comment type="caution">
    <text evidence="2">The sequence shown here is derived from an EMBL/GenBank/DDBJ whole genome shotgun (WGS) entry which is preliminary data.</text>
</comment>
<proteinExistence type="predicted"/>
<evidence type="ECO:0000313" key="3">
    <source>
        <dbReference type="Proteomes" id="UP000784294"/>
    </source>
</evidence>
<feature type="compositionally biased region" description="Polar residues" evidence="1">
    <location>
        <begin position="10"/>
        <end position="19"/>
    </location>
</feature>
<dbReference type="Proteomes" id="UP000784294">
    <property type="component" value="Unassembled WGS sequence"/>
</dbReference>
<dbReference type="AlphaFoldDB" id="A0A3S5BU61"/>
<keyword evidence="3" id="KW-1185">Reference proteome</keyword>
<evidence type="ECO:0000256" key="1">
    <source>
        <dbReference type="SAM" id="MobiDB-lite"/>
    </source>
</evidence>
<organism evidence="2 3">
    <name type="scientific">Protopolystoma xenopodis</name>
    <dbReference type="NCBI Taxonomy" id="117903"/>
    <lineage>
        <taxon>Eukaryota</taxon>
        <taxon>Metazoa</taxon>
        <taxon>Spiralia</taxon>
        <taxon>Lophotrochozoa</taxon>
        <taxon>Platyhelminthes</taxon>
        <taxon>Monogenea</taxon>
        <taxon>Polyopisthocotylea</taxon>
        <taxon>Polystomatidea</taxon>
        <taxon>Polystomatidae</taxon>
        <taxon>Protopolystoma</taxon>
    </lineage>
</organism>
<gene>
    <name evidence="2" type="ORF">PXEA_LOCUS11983</name>
</gene>
<evidence type="ECO:0000313" key="2">
    <source>
        <dbReference type="EMBL" id="VEL18543.1"/>
    </source>
</evidence>
<sequence length="62" mass="6908">VPPRQRVHSETTNKATGGSSRRVGLCRRWPWQRDLVIGKMPPTATCLETLDEPNDSALLNPP</sequence>
<protein>
    <submittedName>
        <fullName evidence="2">Uncharacterized protein</fullName>
    </submittedName>
</protein>
<feature type="region of interest" description="Disordered" evidence="1">
    <location>
        <begin position="1"/>
        <end position="22"/>
    </location>
</feature>
<name>A0A3S5BU61_9PLAT</name>
<feature type="non-terminal residue" evidence="2">
    <location>
        <position position="1"/>
    </location>
</feature>
<accession>A0A3S5BU61</accession>
<dbReference type="EMBL" id="CAAALY010037474">
    <property type="protein sequence ID" value="VEL18543.1"/>
    <property type="molecule type" value="Genomic_DNA"/>
</dbReference>